<evidence type="ECO:0000256" key="4">
    <source>
        <dbReference type="ARBA" id="ARBA00022840"/>
    </source>
</evidence>
<dbReference type="GO" id="GO:0016301">
    <property type="term" value="F:kinase activity"/>
    <property type="evidence" value="ECO:0007669"/>
    <property type="project" value="UniProtKB-KW"/>
</dbReference>
<accession>A0A7J7MV90</accession>
<dbReference type="SUPFAM" id="SSF55060">
    <property type="entry name" value="GHMP Kinase, C-terminal domain"/>
    <property type="match status" value="1"/>
</dbReference>
<keyword evidence="3" id="KW-0418">Kinase</keyword>
<dbReference type="Gene3D" id="3.30.70.890">
    <property type="entry name" value="GHMP kinase, C-terminal domain"/>
    <property type="match status" value="1"/>
</dbReference>
<gene>
    <name evidence="6" type="ORF">GIB67_040214</name>
</gene>
<sequence>MLDHISNSIQSGSLGKTFSSDRIVESKLTPLIPGMGAIKNAMIGAGELGCTISGAAPTTVALTESELRGEKIGEKMVEAFWKEGNLKATSTVRSLDRVGDLLHSWF</sequence>
<dbReference type="Pfam" id="PF08544">
    <property type="entry name" value="GHMP_kinases_C"/>
    <property type="match status" value="1"/>
</dbReference>
<dbReference type="InterPro" id="IPR013750">
    <property type="entry name" value="GHMP_kinase_C_dom"/>
</dbReference>
<evidence type="ECO:0000313" key="6">
    <source>
        <dbReference type="EMBL" id="KAF6158700.1"/>
    </source>
</evidence>
<dbReference type="AlphaFoldDB" id="A0A7J7MV90"/>
<feature type="domain" description="GHMP kinase C-terminal" evidence="5">
    <location>
        <begin position="24"/>
        <end position="80"/>
    </location>
</feature>
<dbReference type="EMBL" id="JACGCM010001219">
    <property type="protein sequence ID" value="KAF6158700.1"/>
    <property type="molecule type" value="Genomic_DNA"/>
</dbReference>
<dbReference type="InterPro" id="IPR036554">
    <property type="entry name" value="GHMP_kinase_C_sf"/>
</dbReference>
<proteinExistence type="predicted"/>
<evidence type="ECO:0000256" key="2">
    <source>
        <dbReference type="ARBA" id="ARBA00022741"/>
    </source>
</evidence>
<dbReference type="OrthoDB" id="195231at2759"/>
<evidence type="ECO:0000259" key="5">
    <source>
        <dbReference type="Pfam" id="PF08544"/>
    </source>
</evidence>
<comment type="caution">
    <text evidence="6">The sequence shown here is derived from an EMBL/GenBank/DDBJ whole genome shotgun (WGS) entry which is preliminary data.</text>
</comment>
<organism evidence="6 7">
    <name type="scientific">Kingdonia uniflora</name>
    <dbReference type="NCBI Taxonomy" id="39325"/>
    <lineage>
        <taxon>Eukaryota</taxon>
        <taxon>Viridiplantae</taxon>
        <taxon>Streptophyta</taxon>
        <taxon>Embryophyta</taxon>
        <taxon>Tracheophyta</taxon>
        <taxon>Spermatophyta</taxon>
        <taxon>Magnoliopsida</taxon>
        <taxon>Ranunculales</taxon>
        <taxon>Circaeasteraceae</taxon>
        <taxon>Kingdonia</taxon>
    </lineage>
</organism>
<evidence type="ECO:0000313" key="7">
    <source>
        <dbReference type="Proteomes" id="UP000541444"/>
    </source>
</evidence>
<evidence type="ECO:0000256" key="1">
    <source>
        <dbReference type="ARBA" id="ARBA00022679"/>
    </source>
</evidence>
<dbReference type="GO" id="GO:0005524">
    <property type="term" value="F:ATP binding"/>
    <property type="evidence" value="ECO:0007669"/>
    <property type="project" value="UniProtKB-KW"/>
</dbReference>
<keyword evidence="1" id="KW-0808">Transferase</keyword>
<keyword evidence="2" id="KW-0547">Nucleotide-binding</keyword>
<evidence type="ECO:0000256" key="3">
    <source>
        <dbReference type="ARBA" id="ARBA00022777"/>
    </source>
</evidence>
<keyword evidence="4" id="KW-0067">ATP-binding</keyword>
<name>A0A7J7MV90_9MAGN</name>
<dbReference type="PANTHER" id="PTHR20861">
    <property type="entry name" value="HOMOSERINE/4-DIPHOSPHOCYTIDYL-2-C-METHYL-D-ERYTHRITOL KINASE"/>
    <property type="match status" value="1"/>
</dbReference>
<keyword evidence="7" id="KW-1185">Reference proteome</keyword>
<dbReference type="PANTHER" id="PTHR20861:SF1">
    <property type="entry name" value="HOMOSERINE KINASE"/>
    <property type="match status" value="1"/>
</dbReference>
<reference evidence="6 7" key="1">
    <citation type="journal article" date="2020" name="IScience">
        <title>Genome Sequencing of the Endangered Kingdonia uniflora (Circaeasteraceae, Ranunculales) Reveals Potential Mechanisms of Evolutionary Specialization.</title>
        <authorList>
            <person name="Sun Y."/>
            <person name="Deng T."/>
            <person name="Zhang A."/>
            <person name="Moore M.J."/>
            <person name="Landis J.B."/>
            <person name="Lin N."/>
            <person name="Zhang H."/>
            <person name="Zhang X."/>
            <person name="Huang J."/>
            <person name="Zhang X."/>
            <person name="Sun H."/>
            <person name="Wang H."/>
        </authorList>
    </citation>
    <scope>NUCLEOTIDE SEQUENCE [LARGE SCALE GENOMIC DNA]</scope>
    <source>
        <strain evidence="6">TB1705</strain>
        <tissue evidence="6">Leaf</tissue>
    </source>
</reference>
<protein>
    <recommendedName>
        <fullName evidence="5">GHMP kinase C-terminal domain-containing protein</fullName>
    </recommendedName>
</protein>
<dbReference type="Proteomes" id="UP000541444">
    <property type="component" value="Unassembled WGS sequence"/>
</dbReference>